<feature type="chain" id="PRO_5016465867" description="Phytase-like domain-containing protein" evidence="2">
    <location>
        <begin position="24"/>
        <end position="526"/>
    </location>
</feature>
<name>A0A316V367_9BASI</name>
<gene>
    <name evidence="4" type="ORF">BDZ90DRAFT_229646</name>
</gene>
<dbReference type="RefSeq" id="XP_025365245.1">
    <property type="nucleotide sequence ID" value="XM_025505153.1"/>
</dbReference>
<dbReference type="InterPro" id="IPR027372">
    <property type="entry name" value="Phytase-like_dom"/>
</dbReference>
<proteinExistence type="predicted"/>
<sequence length="526" mass="55453">MRASTTGLLAAVTAAFMAASAAALPQHHLTARAGTASSSSSAASATSTASSDNVGTTSLDGKEFVNHGLVAFGRISAADVDSFGESIGGVGSAIALESFSKKADGSFSGSIRLQPDRGHNQGGAATSDYRARSHLYDLAFTPLDKAAKTPASENFKLTYRNTLLYKQGSNFTTGLDPDQVRQGQPPLPVASYDNHVTFDTEGLVDVGPVLIVSDEYGPYIYAIEKASGRVFATLAPPAAIVPMRDGKTNFTALSNPTTGRTANQGFEGLTLDRSNGMLWALLQSATIQDGGSSKTTNRYSRLLGWAYDPTKPFNLQPTLKEEYVVQLPASGKGNTRASSELHIVGDGVFLVLARDGNGFGDNTAQTTYKQAALVSTKEDNPTNIAGTKYDQPQNPVSPGGNLVAGITPAVVHDFVDLRATDQLSKFGLRNDGAFDQNLIASKLESLALASVGDKQSPDDYFLFVVSDNDFVTLDGKQAGQINGTGAYVLASYQDPYAQQHGSGDTQAFVYRVTLPGYRQPAFLGPN</sequence>
<dbReference type="GeneID" id="37026976"/>
<reference evidence="4 5" key="1">
    <citation type="journal article" date="2018" name="Mol. Biol. Evol.">
        <title>Broad Genomic Sampling Reveals a Smut Pathogenic Ancestry of the Fungal Clade Ustilaginomycotina.</title>
        <authorList>
            <person name="Kijpornyongpan T."/>
            <person name="Mondo S.J."/>
            <person name="Barry K."/>
            <person name="Sandor L."/>
            <person name="Lee J."/>
            <person name="Lipzen A."/>
            <person name="Pangilinan J."/>
            <person name="LaButti K."/>
            <person name="Hainaut M."/>
            <person name="Henrissat B."/>
            <person name="Grigoriev I.V."/>
            <person name="Spatafora J.W."/>
            <person name="Aime M.C."/>
        </authorList>
    </citation>
    <scope>NUCLEOTIDE SEQUENCE [LARGE SCALE GENOMIC DNA]</scope>
    <source>
        <strain evidence="4 5">MCA 5214</strain>
    </source>
</reference>
<dbReference type="PANTHER" id="PTHR37957">
    <property type="entry name" value="BLR7070 PROTEIN"/>
    <property type="match status" value="1"/>
</dbReference>
<evidence type="ECO:0000313" key="5">
    <source>
        <dbReference type="Proteomes" id="UP000245884"/>
    </source>
</evidence>
<feature type="domain" description="Phytase-like" evidence="3">
    <location>
        <begin position="186"/>
        <end position="470"/>
    </location>
</feature>
<keyword evidence="2" id="KW-0732">Signal</keyword>
<evidence type="ECO:0000313" key="4">
    <source>
        <dbReference type="EMBL" id="PWN30633.1"/>
    </source>
</evidence>
<keyword evidence="5" id="KW-1185">Reference proteome</keyword>
<evidence type="ECO:0000256" key="2">
    <source>
        <dbReference type="SAM" id="SignalP"/>
    </source>
</evidence>
<protein>
    <recommendedName>
        <fullName evidence="3">Phytase-like domain-containing protein</fullName>
    </recommendedName>
</protein>
<feature type="signal peptide" evidence="2">
    <location>
        <begin position="1"/>
        <end position="23"/>
    </location>
</feature>
<accession>A0A316V367</accession>
<dbReference type="Proteomes" id="UP000245884">
    <property type="component" value="Unassembled WGS sequence"/>
</dbReference>
<dbReference type="OrthoDB" id="425936at2759"/>
<evidence type="ECO:0000256" key="1">
    <source>
        <dbReference type="SAM" id="MobiDB-lite"/>
    </source>
</evidence>
<dbReference type="PANTHER" id="PTHR37957:SF1">
    <property type="entry name" value="PHYTASE-LIKE DOMAIN-CONTAINING PROTEIN"/>
    <property type="match status" value="1"/>
</dbReference>
<organism evidence="4 5">
    <name type="scientific">Jaminaea rosea</name>
    <dbReference type="NCBI Taxonomy" id="1569628"/>
    <lineage>
        <taxon>Eukaryota</taxon>
        <taxon>Fungi</taxon>
        <taxon>Dikarya</taxon>
        <taxon>Basidiomycota</taxon>
        <taxon>Ustilaginomycotina</taxon>
        <taxon>Exobasidiomycetes</taxon>
        <taxon>Microstromatales</taxon>
        <taxon>Microstromatales incertae sedis</taxon>
        <taxon>Jaminaea</taxon>
    </lineage>
</organism>
<dbReference type="STRING" id="1569628.A0A316V367"/>
<dbReference type="AlphaFoldDB" id="A0A316V367"/>
<evidence type="ECO:0000259" key="3">
    <source>
        <dbReference type="Pfam" id="PF13449"/>
    </source>
</evidence>
<dbReference type="Pfam" id="PF13449">
    <property type="entry name" value="Phytase-like"/>
    <property type="match status" value="1"/>
</dbReference>
<dbReference type="EMBL" id="KZ819662">
    <property type="protein sequence ID" value="PWN30633.1"/>
    <property type="molecule type" value="Genomic_DNA"/>
</dbReference>
<feature type="region of interest" description="Disordered" evidence="1">
    <location>
        <begin position="35"/>
        <end position="57"/>
    </location>
</feature>
<feature type="compositionally biased region" description="Low complexity" evidence="1">
    <location>
        <begin position="35"/>
        <end position="51"/>
    </location>
</feature>